<dbReference type="SUPFAM" id="SSF51230">
    <property type="entry name" value="Single hybrid motif"/>
    <property type="match status" value="1"/>
</dbReference>
<feature type="compositionally biased region" description="Low complexity" evidence="5">
    <location>
        <begin position="197"/>
        <end position="220"/>
    </location>
</feature>
<dbReference type="InterPro" id="IPR003016">
    <property type="entry name" value="2-oxoA_DH_lipoyl-BS"/>
</dbReference>
<dbReference type="InterPro" id="IPR004167">
    <property type="entry name" value="PSBD"/>
</dbReference>
<dbReference type="InterPro" id="IPR000089">
    <property type="entry name" value="Biotin_lipoyl"/>
</dbReference>
<reference evidence="8 9" key="1">
    <citation type="journal article" date="2013" name="BMC Genomics">
        <title>Reconstruction of the lipid metabolism for the microalga Monoraphidium neglectum from its genome sequence reveals characteristics suitable for biofuel production.</title>
        <authorList>
            <person name="Bogen C."/>
            <person name="Al-Dilaimi A."/>
            <person name="Albersmeier A."/>
            <person name="Wichmann J."/>
            <person name="Grundmann M."/>
            <person name="Rupp O."/>
            <person name="Lauersen K.J."/>
            <person name="Blifernez-Klassen O."/>
            <person name="Kalinowski J."/>
            <person name="Goesmann A."/>
            <person name="Mussgnug J.H."/>
            <person name="Kruse O."/>
        </authorList>
    </citation>
    <scope>NUCLEOTIDE SEQUENCE [LARGE SCALE GENOMIC DNA]</scope>
    <source>
        <strain evidence="8 9">SAG 48.87</strain>
    </source>
</reference>
<dbReference type="GO" id="GO:0045254">
    <property type="term" value="C:pyruvate dehydrogenase complex"/>
    <property type="evidence" value="ECO:0007669"/>
    <property type="project" value="InterPro"/>
</dbReference>
<dbReference type="InterPro" id="IPR045257">
    <property type="entry name" value="E2/Pdx1"/>
</dbReference>
<name>A0A0D2IZC9_9CHLO</name>
<comment type="similarity">
    <text evidence="1 4">Belongs to the 2-oxoacid dehydrogenase family.</text>
</comment>
<feature type="compositionally biased region" description="Low complexity" evidence="5">
    <location>
        <begin position="178"/>
        <end position="191"/>
    </location>
</feature>
<feature type="domain" description="Lipoyl-binding" evidence="6">
    <location>
        <begin position="1"/>
        <end position="72"/>
    </location>
</feature>
<evidence type="ECO:0000259" key="6">
    <source>
        <dbReference type="PROSITE" id="PS50968"/>
    </source>
</evidence>
<dbReference type="SUPFAM" id="SSF52777">
    <property type="entry name" value="CoA-dependent acyltransferases"/>
    <property type="match status" value="1"/>
</dbReference>
<organism evidence="8 9">
    <name type="scientific">Monoraphidium neglectum</name>
    <dbReference type="NCBI Taxonomy" id="145388"/>
    <lineage>
        <taxon>Eukaryota</taxon>
        <taxon>Viridiplantae</taxon>
        <taxon>Chlorophyta</taxon>
        <taxon>core chlorophytes</taxon>
        <taxon>Chlorophyceae</taxon>
        <taxon>CS clade</taxon>
        <taxon>Sphaeropleales</taxon>
        <taxon>Selenastraceae</taxon>
        <taxon>Monoraphidium</taxon>
    </lineage>
</organism>
<keyword evidence="4 8" id="KW-0012">Acyltransferase</keyword>
<dbReference type="Proteomes" id="UP000054498">
    <property type="component" value="Unassembled WGS sequence"/>
</dbReference>
<dbReference type="EC" id="2.3.1.-" evidence="4"/>
<dbReference type="PROSITE" id="PS50968">
    <property type="entry name" value="BIOTINYL_LIPOYL"/>
    <property type="match status" value="1"/>
</dbReference>
<sequence length="454" mass="45774">MPALSPTMTQGNIAAWHVAEGDEISAGTVLADIETDKATLAFENQDDGFVAKLLVPSGAKDIPVGAPVAIVVEEKEQVAAFAGYAAPGAPAAAAAPPPPLEAAASAAAPVDKRPPNFRLGPAARWALAEAGLRPEDVTPTGPNGIVTKPDVLAAVAAGVKPSGAAAAKPAPAAVAPEAAAGAAKQQQAAPAAPKPAAPAEAPKQQQQPQQQATAPPAAGGKKAGGPRVSFTDVPNSQVRRIIAKRLLESKQTAPSLYVSADAPLDGVIALRKQLAAQGVKVSVNDCVVRAVALALRDVPEANAAWDGAAGAAVRAPAVDVAIAVATEGGLITPIVRGADRKSLSQISAEVKDLAARARANKLKPEEFMGGSFSISNLGMYGLSQFAAIINPPQAAILAVGGGRERVELVEGAPRAATVMTATLSADNRVYDGELAAKFLAAFSGYMAHPVTMLM</sequence>
<feature type="domain" description="Peripheral subunit-binding (PSBD)" evidence="7">
    <location>
        <begin position="118"/>
        <end position="155"/>
    </location>
</feature>
<evidence type="ECO:0000256" key="4">
    <source>
        <dbReference type="RuleBase" id="RU003423"/>
    </source>
</evidence>
<dbReference type="SUPFAM" id="SSF47005">
    <property type="entry name" value="Peripheral subunit-binding domain of 2-oxo acid dehydrogenase complex"/>
    <property type="match status" value="1"/>
</dbReference>
<dbReference type="InterPro" id="IPR011053">
    <property type="entry name" value="Single_hybrid_motif"/>
</dbReference>
<dbReference type="GO" id="GO:0006086">
    <property type="term" value="P:pyruvate decarboxylation to acetyl-CoA"/>
    <property type="evidence" value="ECO:0007669"/>
    <property type="project" value="InterPro"/>
</dbReference>
<dbReference type="CDD" id="cd06849">
    <property type="entry name" value="lipoyl_domain"/>
    <property type="match status" value="1"/>
</dbReference>
<proteinExistence type="inferred from homology"/>
<evidence type="ECO:0000313" key="8">
    <source>
        <dbReference type="EMBL" id="KIY93182.1"/>
    </source>
</evidence>
<dbReference type="PANTHER" id="PTHR23151:SF90">
    <property type="entry name" value="DIHYDROLIPOYLLYSINE-RESIDUE ACETYLTRANSFERASE COMPONENT OF PYRUVATE DEHYDROGENASE COMPLEX, MITOCHONDRIAL-RELATED"/>
    <property type="match status" value="1"/>
</dbReference>
<keyword evidence="8" id="KW-0670">Pyruvate</keyword>
<dbReference type="AlphaFoldDB" id="A0A0D2IZC9"/>
<accession>A0A0D2IZC9</accession>
<dbReference type="EMBL" id="KK104976">
    <property type="protein sequence ID" value="KIY93182.1"/>
    <property type="molecule type" value="Genomic_DNA"/>
</dbReference>
<keyword evidence="3" id="KW-0809">Transit peptide</keyword>
<dbReference type="STRING" id="145388.A0A0D2IZC9"/>
<dbReference type="PROSITE" id="PS00189">
    <property type="entry name" value="LIPOYL"/>
    <property type="match status" value="1"/>
</dbReference>
<evidence type="ECO:0000313" key="9">
    <source>
        <dbReference type="Proteomes" id="UP000054498"/>
    </source>
</evidence>
<gene>
    <name evidence="8" type="ORF">MNEG_14781</name>
</gene>
<dbReference type="InterPro" id="IPR036625">
    <property type="entry name" value="E3-bd_dom_sf"/>
</dbReference>
<keyword evidence="9" id="KW-1185">Reference proteome</keyword>
<dbReference type="Pfam" id="PF00364">
    <property type="entry name" value="Biotin_lipoyl"/>
    <property type="match status" value="1"/>
</dbReference>
<dbReference type="Pfam" id="PF02817">
    <property type="entry name" value="E3_binding"/>
    <property type="match status" value="1"/>
</dbReference>
<protein>
    <recommendedName>
        <fullName evidence="4">Dihydrolipoamide acetyltransferase component of pyruvate dehydrogenase complex</fullName>
        <ecNumber evidence="4">2.3.1.-</ecNumber>
    </recommendedName>
</protein>
<feature type="region of interest" description="Disordered" evidence="5">
    <location>
        <begin position="178"/>
        <end position="232"/>
    </location>
</feature>
<dbReference type="Gene3D" id="4.10.320.10">
    <property type="entry name" value="E3-binding domain"/>
    <property type="match status" value="1"/>
</dbReference>
<dbReference type="Pfam" id="PF00198">
    <property type="entry name" value="2-oxoacid_dh"/>
    <property type="match status" value="1"/>
</dbReference>
<evidence type="ECO:0000256" key="5">
    <source>
        <dbReference type="SAM" id="MobiDB-lite"/>
    </source>
</evidence>
<dbReference type="Gene3D" id="2.40.50.100">
    <property type="match status" value="1"/>
</dbReference>
<dbReference type="InterPro" id="IPR001078">
    <property type="entry name" value="2-oxoacid_DH_actylTfrase"/>
</dbReference>
<keyword evidence="4 8" id="KW-0808">Transferase</keyword>
<dbReference type="PROSITE" id="PS51826">
    <property type="entry name" value="PSBD"/>
    <property type="match status" value="1"/>
</dbReference>
<dbReference type="Gene3D" id="3.30.559.10">
    <property type="entry name" value="Chloramphenicol acetyltransferase-like domain"/>
    <property type="match status" value="1"/>
</dbReference>
<dbReference type="RefSeq" id="XP_013892202.1">
    <property type="nucleotide sequence ID" value="XM_014036748.1"/>
</dbReference>
<dbReference type="InterPro" id="IPR023213">
    <property type="entry name" value="CAT-like_dom_sf"/>
</dbReference>
<dbReference type="GO" id="GO:0016746">
    <property type="term" value="F:acyltransferase activity"/>
    <property type="evidence" value="ECO:0007669"/>
    <property type="project" value="UniProtKB-KW"/>
</dbReference>
<evidence type="ECO:0000259" key="7">
    <source>
        <dbReference type="PROSITE" id="PS51826"/>
    </source>
</evidence>
<evidence type="ECO:0000256" key="1">
    <source>
        <dbReference type="ARBA" id="ARBA00007317"/>
    </source>
</evidence>
<dbReference type="GO" id="GO:0005739">
    <property type="term" value="C:mitochondrion"/>
    <property type="evidence" value="ECO:0007669"/>
    <property type="project" value="TreeGrafter"/>
</dbReference>
<dbReference type="KEGG" id="mng:MNEG_14781"/>
<dbReference type="PANTHER" id="PTHR23151">
    <property type="entry name" value="DIHYDROLIPOAMIDE ACETYL/SUCCINYL-TRANSFERASE-RELATED"/>
    <property type="match status" value="1"/>
</dbReference>
<evidence type="ECO:0000256" key="2">
    <source>
        <dbReference type="ARBA" id="ARBA00022823"/>
    </source>
</evidence>
<dbReference type="FunFam" id="2.40.50.100:FF:000010">
    <property type="entry name" value="Acetyltransferase component of pyruvate dehydrogenase complex"/>
    <property type="match status" value="1"/>
</dbReference>
<dbReference type="OrthoDB" id="537444at2759"/>
<comment type="cofactor">
    <cofactor evidence="4">
        <name>(R)-lipoate</name>
        <dbReference type="ChEBI" id="CHEBI:83088"/>
    </cofactor>
</comment>
<dbReference type="GeneID" id="25732377"/>
<keyword evidence="2 4" id="KW-0450">Lipoyl</keyword>
<evidence type="ECO:0000256" key="3">
    <source>
        <dbReference type="ARBA" id="ARBA00022946"/>
    </source>
</evidence>